<dbReference type="InterPro" id="IPR006342">
    <property type="entry name" value="FkbM_mtfrase"/>
</dbReference>
<sequence>MHEHEVSKVVKKTFGKVFVDVGANVGYYSLLLKDNFEVIYSFEPAKEPFKRLCKNLQCFKAYNVKPIMKAVSDVNGKLKLFLTEYGGYHRLICGKQFVSKSLVNHPKVPKILSSEVVDVVTLSSFFSNTKIDLVKVDVEGTEWQVLRGTEPIAENIKRWIVEMHDPKRKGEMEEWFVSHGYNFKWIDFRGKTANHIYAWRN</sequence>
<dbReference type="InterPro" id="IPR052514">
    <property type="entry name" value="SAM-dependent_MTase"/>
</dbReference>
<keyword evidence="2" id="KW-0489">Methyltransferase</keyword>
<proteinExistence type="predicted"/>
<keyword evidence="2" id="KW-0808">Transferase</keyword>
<reference evidence="2" key="1">
    <citation type="submission" date="2020-03" db="EMBL/GenBank/DDBJ databases">
        <title>The deep terrestrial virosphere.</title>
        <authorList>
            <person name="Holmfeldt K."/>
            <person name="Nilsson E."/>
            <person name="Simone D."/>
            <person name="Lopez-Fernandez M."/>
            <person name="Wu X."/>
            <person name="de Brujin I."/>
            <person name="Lundin D."/>
            <person name="Andersson A."/>
            <person name="Bertilsson S."/>
            <person name="Dopson M."/>
        </authorList>
    </citation>
    <scope>NUCLEOTIDE SEQUENCE</scope>
    <source>
        <strain evidence="2">TM448A02684</strain>
    </source>
</reference>
<protein>
    <submittedName>
        <fullName evidence="2">Putative methyltransferase</fullName>
    </submittedName>
</protein>
<gene>
    <name evidence="2" type="ORF">TM448A02684_0008</name>
</gene>
<evidence type="ECO:0000259" key="1">
    <source>
        <dbReference type="Pfam" id="PF05050"/>
    </source>
</evidence>
<dbReference type="PANTHER" id="PTHR34203">
    <property type="entry name" value="METHYLTRANSFERASE, FKBM FAMILY PROTEIN"/>
    <property type="match status" value="1"/>
</dbReference>
<accession>A0A6H1ZYW1</accession>
<dbReference type="PANTHER" id="PTHR34203:SF15">
    <property type="entry name" value="SLL1173 PROTEIN"/>
    <property type="match status" value="1"/>
</dbReference>
<feature type="domain" description="Methyltransferase FkbM" evidence="1">
    <location>
        <begin position="20"/>
        <end position="182"/>
    </location>
</feature>
<evidence type="ECO:0000313" key="2">
    <source>
        <dbReference type="EMBL" id="QJA52400.1"/>
    </source>
</evidence>
<dbReference type="NCBIfam" id="TIGR01444">
    <property type="entry name" value="fkbM_fam"/>
    <property type="match status" value="1"/>
</dbReference>
<dbReference type="GO" id="GO:0032259">
    <property type="term" value="P:methylation"/>
    <property type="evidence" value="ECO:0007669"/>
    <property type="project" value="UniProtKB-KW"/>
</dbReference>
<dbReference type="Gene3D" id="3.40.50.150">
    <property type="entry name" value="Vaccinia Virus protein VP39"/>
    <property type="match status" value="1"/>
</dbReference>
<dbReference type="InterPro" id="IPR029063">
    <property type="entry name" value="SAM-dependent_MTases_sf"/>
</dbReference>
<dbReference type="GO" id="GO:0008168">
    <property type="term" value="F:methyltransferase activity"/>
    <property type="evidence" value="ECO:0007669"/>
    <property type="project" value="UniProtKB-KW"/>
</dbReference>
<dbReference type="AlphaFoldDB" id="A0A6H1ZYW1"/>
<dbReference type="SUPFAM" id="SSF53335">
    <property type="entry name" value="S-adenosyl-L-methionine-dependent methyltransferases"/>
    <property type="match status" value="1"/>
</dbReference>
<organism evidence="2">
    <name type="scientific">viral metagenome</name>
    <dbReference type="NCBI Taxonomy" id="1070528"/>
    <lineage>
        <taxon>unclassified sequences</taxon>
        <taxon>metagenomes</taxon>
        <taxon>organismal metagenomes</taxon>
    </lineage>
</organism>
<dbReference type="Pfam" id="PF05050">
    <property type="entry name" value="Methyltransf_21"/>
    <property type="match status" value="1"/>
</dbReference>
<name>A0A6H1ZYW1_9ZZZZ</name>
<dbReference type="EMBL" id="MT144336">
    <property type="protein sequence ID" value="QJA52400.1"/>
    <property type="molecule type" value="Genomic_DNA"/>
</dbReference>